<accession>A0AA40EL10</accession>
<dbReference type="PANTHER" id="PTHR10837:SF8">
    <property type="entry name" value="PROTEIN-ARGININE DEIMINASE"/>
    <property type="match status" value="1"/>
</dbReference>
<evidence type="ECO:0000259" key="2">
    <source>
        <dbReference type="Pfam" id="PF03068"/>
    </source>
</evidence>
<feature type="chain" id="PRO_5041396084" evidence="1">
    <location>
        <begin position="22"/>
        <end position="627"/>
    </location>
</feature>
<keyword evidence="1" id="KW-0732">Signal</keyword>
<comment type="caution">
    <text evidence="3">The sequence shown here is derived from an EMBL/GenBank/DDBJ whole genome shotgun (WGS) entry which is preliminary data.</text>
</comment>
<feature type="domain" description="Protein-arginine deiminase C-terminal" evidence="2">
    <location>
        <begin position="206"/>
        <end position="626"/>
    </location>
</feature>
<dbReference type="EMBL" id="JAUKUD010000006">
    <property type="protein sequence ID" value="KAK0741309.1"/>
    <property type="molecule type" value="Genomic_DNA"/>
</dbReference>
<dbReference type="InterPro" id="IPR004303">
    <property type="entry name" value="PAD"/>
</dbReference>
<dbReference type="SUPFAM" id="SSF55909">
    <property type="entry name" value="Pentein"/>
    <property type="match status" value="1"/>
</dbReference>
<dbReference type="Pfam" id="PF03068">
    <property type="entry name" value="PAD"/>
    <property type="match status" value="1"/>
</dbReference>
<dbReference type="GO" id="GO:0005509">
    <property type="term" value="F:calcium ion binding"/>
    <property type="evidence" value="ECO:0007669"/>
    <property type="project" value="InterPro"/>
</dbReference>
<dbReference type="PANTHER" id="PTHR10837">
    <property type="entry name" value="PEPTIDYLARGININE DEIMINASE"/>
    <property type="match status" value="1"/>
</dbReference>
<dbReference type="GO" id="GO:0005737">
    <property type="term" value="C:cytoplasm"/>
    <property type="evidence" value="ECO:0007669"/>
    <property type="project" value="InterPro"/>
</dbReference>
<dbReference type="AlphaFoldDB" id="A0AA40EL10"/>
<evidence type="ECO:0000256" key="1">
    <source>
        <dbReference type="SAM" id="SignalP"/>
    </source>
</evidence>
<name>A0AA40EL10_9PEZI</name>
<keyword evidence="4" id="KW-1185">Reference proteome</keyword>
<organism evidence="3 4">
    <name type="scientific">Schizothecium vesticola</name>
    <dbReference type="NCBI Taxonomy" id="314040"/>
    <lineage>
        <taxon>Eukaryota</taxon>
        <taxon>Fungi</taxon>
        <taxon>Dikarya</taxon>
        <taxon>Ascomycota</taxon>
        <taxon>Pezizomycotina</taxon>
        <taxon>Sordariomycetes</taxon>
        <taxon>Sordariomycetidae</taxon>
        <taxon>Sordariales</taxon>
        <taxon>Schizotheciaceae</taxon>
        <taxon>Schizothecium</taxon>
    </lineage>
</organism>
<proteinExistence type="predicted"/>
<dbReference type="Gene3D" id="3.75.10.10">
    <property type="entry name" value="L-arginine/glycine Amidinotransferase, Chain A"/>
    <property type="match status" value="1"/>
</dbReference>
<evidence type="ECO:0000313" key="4">
    <source>
        <dbReference type="Proteomes" id="UP001172155"/>
    </source>
</evidence>
<feature type="signal peptide" evidence="1">
    <location>
        <begin position="1"/>
        <end position="21"/>
    </location>
</feature>
<evidence type="ECO:0000313" key="3">
    <source>
        <dbReference type="EMBL" id="KAK0741309.1"/>
    </source>
</evidence>
<dbReference type="Proteomes" id="UP001172155">
    <property type="component" value="Unassembled WGS sequence"/>
</dbReference>
<protein>
    <submittedName>
        <fullName evidence="3">Peptidylarginine deiminase</fullName>
    </submittedName>
</protein>
<gene>
    <name evidence="3" type="ORF">B0T18DRAFT_393940</name>
</gene>
<dbReference type="GO" id="GO:0004668">
    <property type="term" value="F:protein-arginine deiminase activity"/>
    <property type="evidence" value="ECO:0007669"/>
    <property type="project" value="InterPro"/>
</dbReference>
<reference evidence="3" key="1">
    <citation type="submission" date="2023-06" db="EMBL/GenBank/DDBJ databases">
        <title>Genome-scale phylogeny and comparative genomics of the fungal order Sordariales.</title>
        <authorList>
            <consortium name="Lawrence Berkeley National Laboratory"/>
            <person name="Hensen N."/>
            <person name="Bonometti L."/>
            <person name="Westerberg I."/>
            <person name="Brannstrom I.O."/>
            <person name="Guillou S."/>
            <person name="Cros-Aarteil S."/>
            <person name="Calhoun S."/>
            <person name="Haridas S."/>
            <person name="Kuo A."/>
            <person name="Mondo S."/>
            <person name="Pangilinan J."/>
            <person name="Riley R."/>
            <person name="LaButti K."/>
            <person name="Andreopoulos B."/>
            <person name="Lipzen A."/>
            <person name="Chen C."/>
            <person name="Yanf M."/>
            <person name="Daum C."/>
            <person name="Ng V."/>
            <person name="Clum A."/>
            <person name="Steindorff A."/>
            <person name="Ohm R."/>
            <person name="Martin F."/>
            <person name="Silar P."/>
            <person name="Natvig D."/>
            <person name="Lalanne C."/>
            <person name="Gautier V."/>
            <person name="Ament-velasquez S.L."/>
            <person name="Kruys A."/>
            <person name="Hutchinson M.I."/>
            <person name="Powell A.J."/>
            <person name="Barry K."/>
            <person name="Miller A.N."/>
            <person name="Grigoriev I.V."/>
            <person name="Debuchy R."/>
            <person name="Gladieux P."/>
            <person name="Thoren M.H."/>
            <person name="Johannesson H."/>
        </authorList>
    </citation>
    <scope>NUCLEOTIDE SEQUENCE</scope>
    <source>
        <strain evidence="3">SMH3187-1</strain>
    </source>
</reference>
<dbReference type="InterPro" id="IPR013530">
    <property type="entry name" value="PAD_C"/>
</dbReference>
<sequence>MSVSLRRLLHLLPSLSSLGSSLEDCSSITLCPRILADTNRDGLVNDLDRDDRRNWTLDRGAIFLPNIGDTAGRCPVVDLAGDPLSNAELSQCHDASGDRLLSPRFAAPLSTSPIPDISPDAIGHIYADSDRVRIFWQHGGVGANITDHFSSLSDEWALVDRQLTFNATSLRNGVTLALDGRELVTDSHTWDGQVRVFFEIEARNETARDFVILKQAPVLLHHHLQRPEAVLSTAPGNNNNPGSTWQTYFIQQLRDTLGVGTNLTLFHQDVDIWTQDFFEPAYASMPGPRGPITLRILLRSAQSTRLAGRQVFTQLRGPGIGGFQPALGSGFGYEEINSGGNIETIPPYTSRVGKVWHNGRAITGKHFGKLPAEAMVQFLQSQGDGGQSPLFLETGWLAVGHVDEFVQFLPSPSETMAPGLGFTIAVADTRSALELLHKVQAAGHGDIPAMSYDGDITPDERTLFLDAEFVLNTTISDLLLDDKLLSINSYAQEHIDDNLAILLKEIPLRDEDILRVPVLFRDVTFSLPATPDGLPPGLDQVKPGGRKVMSLFPNAVNSLVLEKRCIAPKLWGPVIDGKDVLAQAVLDVYAKVNMSVAFIDNYMSHHARGGEVHCGTNTLREMERWWL</sequence>